<protein>
    <submittedName>
        <fullName evidence="13">Uncharacterized protein</fullName>
    </submittedName>
</protein>
<evidence type="ECO:0000256" key="9">
    <source>
        <dbReference type="ARBA" id="ARBA00023004"/>
    </source>
</evidence>
<dbReference type="InterPro" id="IPR050196">
    <property type="entry name" value="Cytochrome_P450_Monoox"/>
</dbReference>
<evidence type="ECO:0000256" key="7">
    <source>
        <dbReference type="ARBA" id="ARBA00022723"/>
    </source>
</evidence>
<evidence type="ECO:0000256" key="1">
    <source>
        <dbReference type="ARBA" id="ARBA00001971"/>
    </source>
</evidence>
<dbReference type="GO" id="GO:0016705">
    <property type="term" value="F:oxidoreductase activity, acting on paired donors, with incorporation or reduction of molecular oxygen"/>
    <property type="evidence" value="ECO:0007669"/>
    <property type="project" value="InterPro"/>
</dbReference>
<evidence type="ECO:0000256" key="2">
    <source>
        <dbReference type="ARBA" id="ARBA00003690"/>
    </source>
</evidence>
<dbReference type="VEuPathDB" id="VectorBase:AARA015845"/>
<name>A0A182IIR6_ANOAR</name>
<dbReference type="GO" id="GO:0005506">
    <property type="term" value="F:iron ion binding"/>
    <property type="evidence" value="ECO:0007669"/>
    <property type="project" value="InterPro"/>
</dbReference>
<evidence type="ECO:0000313" key="13">
    <source>
        <dbReference type="EnsemblMetazoa" id="AARA015845-PA"/>
    </source>
</evidence>
<comment type="cofactor">
    <cofactor evidence="1 11">
        <name>heme</name>
        <dbReference type="ChEBI" id="CHEBI:30413"/>
    </cofactor>
</comment>
<evidence type="ECO:0000256" key="3">
    <source>
        <dbReference type="ARBA" id="ARBA00004174"/>
    </source>
</evidence>
<dbReference type="PANTHER" id="PTHR24291">
    <property type="entry name" value="CYTOCHROME P450 FAMILY 4"/>
    <property type="match status" value="1"/>
</dbReference>
<evidence type="ECO:0000256" key="5">
    <source>
        <dbReference type="ARBA" id="ARBA00010617"/>
    </source>
</evidence>
<dbReference type="InterPro" id="IPR001128">
    <property type="entry name" value="Cyt_P450"/>
</dbReference>
<evidence type="ECO:0000256" key="6">
    <source>
        <dbReference type="ARBA" id="ARBA00022617"/>
    </source>
</evidence>
<keyword evidence="6 11" id="KW-0349">Heme</keyword>
<dbReference type="PROSITE" id="PS00086">
    <property type="entry name" value="CYTOCHROME_P450"/>
    <property type="match status" value="1"/>
</dbReference>
<comment type="subcellular location">
    <subcellularLocation>
        <location evidence="4">Endoplasmic reticulum membrane</location>
        <topology evidence="4">Peripheral membrane protein</topology>
    </subcellularLocation>
    <subcellularLocation>
        <location evidence="3">Microsome membrane</location>
        <topology evidence="3">Peripheral membrane protein</topology>
    </subcellularLocation>
</comment>
<dbReference type="GO" id="GO:0020037">
    <property type="term" value="F:heme binding"/>
    <property type="evidence" value="ECO:0007669"/>
    <property type="project" value="InterPro"/>
</dbReference>
<keyword evidence="7 11" id="KW-0479">Metal-binding</keyword>
<dbReference type="Pfam" id="PF00067">
    <property type="entry name" value="p450"/>
    <property type="match status" value="1"/>
</dbReference>
<keyword evidence="9 11" id="KW-0408">Iron</keyword>
<accession>A0A182IIR6</accession>
<dbReference type="InterPro" id="IPR036396">
    <property type="entry name" value="Cyt_P450_sf"/>
</dbReference>
<comment type="function">
    <text evidence="2">May be involved in the metabolism of insect hormones and in the breakdown of synthetic insecticides.</text>
</comment>
<dbReference type="EMBL" id="APCN01000726">
    <property type="status" value="NOT_ANNOTATED_CDS"/>
    <property type="molecule type" value="Genomic_DNA"/>
</dbReference>
<dbReference type="InterPro" id="IPR002403">
    <property type="entry name" value="Cyt_P450_E_grp-IV"/>
</dbReference>
<evidence type="ECO:0000256" key="10">
    <source>
        <dbReference type="ARBA" id="ARBA00023033"/>
    </source>
</evidence>
<feature type="binding site" description="axial binding residue" evidence="11">
    <location>
        <position position="234"/>
    </location>
    <ligand>
        <name>heme</name>
        <dbReference type="ChEBI" id="CHEBI:30413"/>
    </ligand>
    <ligandPart>
        <name>Fe</name>
        <dbReference type="ChEBI" id="CHEBI:18248"/>
    </ligandPart>
</feature>
<keyword evidence="10 12" id="KW-0503">Monooxygenase</keyword>
<sequence length="287" mass="32907">MFLVLLAMCLGVVFVWMFFTICRNRATVLMLQKRLPNFKVIPAIPVFGSMYHFKDPSAEGIFNTFCDFDTQYGKTLITQSLFNFPSIHVCDAKVIGQIMQARTIEKTIIYDFMTPWLGTGLIISTGTKWTQRRKIITPTFHFKILEDFLVIMNHQSDVLIEKLKTRRRSAGDMVIDGVTIPKGLDFFIMIYLLHHDPELYPEPTRFDPERFGEEASAKRPPFSYMPFSAGSRNCIGQRYAMLEVKTVLVKLLANYQLLPCEASNQLRLKADMTLKPVNGAFVKLVPI</sequence>
<evidence type="ECO:0000256" key="4">
    <source>
        <dbReference type="ARBA" id="ARBA00004406"/>
    </source>
</evidence>
<reference evidence="13" key="1">
    <citation type="submission" date="2022-08" db="UniProtKB">
        <authorList>
            <consortium name="EnsemblMetazoa"/>
        </authorList>
    </citation>
    <scope>IDENTIFICATION</scope>
    <source>
        <strain evidence="13">Dongola</strain>
    </source>
</reference>
<proteinExistence type="inferred from homology"/>
<dbReference type="VEuPathDB" id="VectorBase:AARA21_007287"/>
<evidence type="ECO:0000256" key="11">
    <source>
        <dbReference type="PIRSR" id="PIRSR602403-1"/>
    </source>
</evidence>
<dbReference type="InterPro" id="IPR017972">
    <property type="entry name" value="Cyt_P450_CS"/>
</dbReference>
<evidence type="ECO:0000256" key="12">
    <source>
        <dbReference type="RuleBase" id="RU000461"/>
    </source>
</evidence>
<dbReference type="AlphaFoldDB" id="A0A182IIR6"/>
<dbReference type="Gene3D" id="1.10.630.10">
    <property type="entry name" value="Cytochrome P450"/>
    <property type="match status" value="2"/>
</dbReference>
<keyword evidence="14" id="KW-1185">Reference proteome</keyword>
<dbReference type="SUPFAM" id="SSF48264">
    <property type="entry name" value="Cytochrome P450"/>
    <property type="match status" value="2"/>
</dbReference>
<dbReference type="GO" id="GO:0004497">
    <property type="term" value="F:monooxygenase activity"/>
    <property type="evidence" value="ECO:0007669"/>
    <property type="project" value="UniProtKB-KW"/>
</dbReference>
<organism evidence="13 14">
    <name type="scientific">Anopheles arabiensis</name>
    <name type="common">Mosquito</name>
    <dbReference type="NCBI Taxonomy" id="7173"/>
    <lineage>
        <taxon>Eukaryota</taxon>
        <taxon>Metazoa</taxon>
        <taxon>Ecdysozoa</taxon>
        <taxon>Arthropoda</taxon>
        <taxon>Hexapoda</taxon>
        <taxon>Insecta</taxon>
        <taxon>Pterygota</taxon>
        <taxon>Neoptera</taxon>
        <taxon>Endopterygota</taxon>
        <taxon>Diptera</taxon>
        <taxon>Nematocera</taxon>
        <taxon>Culicoidea</taxon>
        <taxon>Culicidae</taxon>
        <taxon>Anophelinae</taxon>
        <taxon>Anopheles</taxon>
    </lineage>
</organism>
<dbReference type="PANTHER" id="PTHR24291:SF187">
    <property type="entry name" value="CYTOCHROME P450 4AE1-RELATED"/>
    <property type="match status" value="1"/>
</dbReference>
<dbReference type="PRINTS" id="PR00465">
    <property type="entry name" value="EP450IV"/>
</dbReference>
<dbReference type="EMBL" id="APCN01000725">
    <property type="status" value="NOT_ANNOTATED_CDS"/>
    <property type="molecule type" value="Genomic_DNA"/>
</dbReference>
<evidence type="ECO:0000256" key="8">
    <source>
        <dbReference type="ARBA" id="ARBA00023002"/>
    </source>
</evidence>
<comment type="similarity">
    <text evidence="5 12">Belongs to the cytochrome P450 family.</text>
</comment>
<dbReference type="Proteomes" id="UP000075840">
    <property type="component" value="Unassembled WGS sequence"/>
</dbReference>
<dbReference type="GO" id="GO:0005789">
    <property type="term" value="C:endoplasmic reticulum membrane"/>
    <property type="evidence" value="ECO:0007669"/>
    <property type="project" value="UniProtKB-SubCell"/>
</dbReference>
<keyword evidence="8 12" id="KW-0560">Oxidoreductase</keyword>
<dbReference type="EnsemblMetazoa" id="AARA015845-RA">
    <property type="protein sequence ID" value="AARA015845-PA"/>
    <property type="gene ID" value="AARA015845"/>
</dbReference>
<evidence type="ECO:0000313" key="14">
    <source>
        <dbReference type="Proteomes" id="UP000075840"/>
    </source>
</evidence>